<dbReference type="RefSeq" id="WP_090666053.1">
    <property type="nucleotide sequence ID" value="NZ_CAJNAP010000001.1"/>
</dbReference>
<evidence type="ECO:0000313" key="1">
    <source>
        <dbReference type="EMBL" id="CAE6485700.1"/>
    </source>
</evidence>
<proteinExistence type="predicted"/>
<dbReference type="InterPro" id="IPR055876">
    <property type="entry name" value="DUF7453"/>
</dbReference>
<evidence type="ECO:0000313" key="2">
    <source>
        <dbReference type="EMBL" id="SFL92064.1"/>
    </source>
</evidence>
<dbReference type="Pfam" id="PF24251">
    <property type="entry name" value="DUF7453"/>
    <property type="match status" value="2"/>
</dbReference>
<gene>
    <name evidence="1" type="ORF">NMYAN_10309</name>
    <name evidence="2" type="ORF">SAMN05421880_102131</name>
</gene>
<dbReference type="Proteomes" id="UP000199561">
    <property type="component" value="Unassembled WGS sequence"/>
</dbReference>
<dbReference type="EMBL" id="CAJNAP010000001">
    <property type="protein sequence ID" value="CAE6485700.1"/>
    <property type="molecule type" value="Genomic_DNA"/>
</dbReference>
<dbReference type="EMBL" id="FOUF01000002">
    <property type="protein sequence ID" value="SFL92064.1"/>
    <property type="molecule type" value="Genomic_DNA"/>
</dbReference>
<reference evidence="1" key="2">
    <citation type="submission" date="2021-02" db="EMBL/GenBank/DDBJ databases">
        <authorList>
            <person name="Han P."/>
        </authorList>
    </citation>
    <scope>NUCLEOTIDE SEQUENCE</scope>
    <source>
        <strain evidence="1">Nitrosomonas nitrosa 18-3D</strain>
    </source>
</reference>
<sequence length="609" mass="65634">MTPIKTLLSILICSIVTFYSSSLLASVRLIAEIGQPAADFPANYVYWNVDNPTIGASGHIAFAGAADTSVRATANNTSAVWAGFPGNLKAIIKENDSPSGFPEGISFDSVIGLNMVVTHSGHVAFNAQFKGNVSSVNDKGLLAFVNRQAHLVLRTGDQAPGFPEGVVIRNIQDFVFTDAGMLIQAEVAGINSLGWGIWFWDLSSLTPIQSPINGCNFTGINNLSINQSGEGVFSALLLNSSGSFCNPARSLFKWHNGTTKVILSEGAAVPGMANTIFTLGLYPLKATITDQSEIIFTAVLKDTVSSKTQSSVWVAQNDGKLDLLVLDGEILADDPTERLENPKIYPYLESTNRGLSILVASRETERRTALLLGEPRSTQPYTSLEEAGLSQLSTLALLGDPPPGLGDSWFFAILTNQVAINKTGQFAFSSLIADSSNLVESQQISIWRGKNSLDMELVANTGMTLFANEQIRTLKEIGNINRASNAYKNGGSTVGGSITQFSDRGEIIFTGVLSEGSRGIFLITDGEQEKRIFTLAEQLFPELFSPANPRNQNAEGYLYRYYADTNSYIGIRGGEVFVLGEQFGPGIQRINTIENTIKFLEDWASTAGQ</sequence>
<reference evidence="2 3" key="1">
    <citation type="submission" date="2016-10" db="EMBL/GenBank/DDBJ databases">
        <authorList>
            <person name="de Groot N.N."/>
        </authorList>
    </citation>
    <scope>NUCLEOTIDE SEQUENCE [LARGE SCALE GENOMIC DNA]</scope>
    <source>
        <strain evidence="2 3">Nm146</strain>
    </source>
</reference>
<evidence type="ECO:0000313" key="3">
    <source>
        <dbReference type="Proteomes" id="UP000199561"/>
    </source>
</evidence>
<organism evidence="2 3">
    <name type="scientific">Nitrosomonas nitrosa</name>
    <dbReference type="NCBI Taxonomy" id="52442"/>
    <lineage>
        <taxon>Bacteria</taxon>
        <taxon>Pseudomonadati</taxon>
        <taxon>Pseudomonadota</taxon>
        <taxon>Betaproteobacteria</taxon>
        <taxon>Nitrosomonadales</taxon>
        <taxon>Nitrosomonadaceae</taxon>
        <taxon>Nitrosomonas</taxon>
    </lineage>
</organism>
<dbReference type="AlphaFoldDB" id="A0A1I4LM18"/>
<keyword evidence="3" id="KW-1185">Reference proteome</keyword>
<protein>
    <submittedName>
        <fullName evidence="2">Uncharacterized protein</fullName>
    </submittedName>
</protein>
<name>A0A1I4LM18_9PROT</name>
<accession>A0A1I4LM18</accession>
<dbReference type="NCBIfam" id="TIGR05002">
    <property type="entry name" value="NxxGxxAF_repeat"/>
    <property type="match status" value="2"/>
</dbReference>
<dbReference type="Proteomes" id="UP000601736">
    <property type="component" value="Unassembled WGS sequence"/>
</dbReference>